<accession>A0ABV3Y637</accession>
<evidence type="ECO:0000313" key="2">
    <source>
        <dbReference type="Proteomes" id="UP001560267"/>
    </source>
</evidence>
<gene>
    <name evidence="1" type="ORF">AB6A68_08690</name>
</gene>
<sequence>MNGRRQREVVSALERALRGGATGDLGALEQGAVTIRRLNQLSAYSEVPDLLATIALTLKTGADVRTAYQAIGRLREVVGDSPVAPLVDGLLRAVN</sequence>
<name>A0ABV3Y637_9ACTN</name>
<dbReference type="EMBL" id="JBFSHR010000029">
    <property type="protein sequence ID" value="MEX6429914.1"/>
    <property type="molecule type" value="Genomic_DNA"/>
</dbReference>
<dbReference type="Proteomes" id="UP001560267">
    <property type="component" value="Unassembled WGS sequence"/>
</dbReference>
<evidence type="ECO:0000313" key="1">
    <source>
        <dbReference type="EMBL" id="MEX6429914.1"/>
    </source>
</evidence>
<reference evidence="1 2" key="1">
    <citation type="submission" date="2024-07" db="EMBL/GenBank/DDBJ databases">
        <title>Draft Genome Sequence of Ferrimicrobium acidiphilum Strain YE2023, Isolated from a Pulp of Bioleach Reactor.</title>
        <authorList>
            <person name="Elkina Y.A."/>
            <person name="Bulaeva A.G."/>
            <person name="Beletsky A.V."/>
            <person name="Mardanov A.V."/>
        </authorList>
    </citation>
    <scope>NUCLEOTIDE SEQUENCE [LARGE SCALE GENOMIC DNA]</scope>
    <source>
        <strain evidence="1 2">YE2023</strain>
    </source>
</reference>
<organism evidence="1 2">
    <name type="scientific">Ferrimicrobium acidiphilum</name>
    <dbReference type="NCBI Taxonomy" id="121039"/>
    <lineage>
        <taxon>Bacteria</taxon>
        <taxon>Bacillati</taxon>
        <taxon>Actinomycetota</taxon>
        <taxon>Acidimicrobiia</taxon>
        <taxon>Acidimicrobiales</taxon>
        <taxon>Acidimicrobiaceae</taxon>
        <taxon>Ferrimicrobium</taxon>
    </lineage>
</organism>
<protein>
    <submittedName>
        <fullName evidence="1">Uncharacterized protein</fullName>
    </submittedName>
</protein>
<dbReference type="RefSeq" id="WP_276945170.1">
    <property type="nucleotide sequence ID" value="NZ_DAHZQU010000135.1"/>
</dbReference>
<comment type="caution">
    <text evidence="1">The sequence shown here is derived from an EMBL/GenBank/DDBJ whole genome shotgun (WGS) entry which is preliminary data.</text>
</comment>
<keyword evidence="2" id="KW-1185">Reference proteome</keyword>
<proteinExistence type="predicted"/>